<proteinExistence type="predicted"/>
<evidence type="ECO:0000313" key="1">
    <source>
        <dbReference type="Proteomes" id="UP000887576"/>
    </source>
</evidence>
<evidence type="ECO:0000313" key="2">
    <source>
        <dbReference type="WBParaSite" id="JU765_v2.g7807.t1"/>
    </source>
</evidence>
<dbReference type="WBParaSite" id="JU765_v2.g7807.t1">
    <property type="protein sequence ID" value="JU765_v2.g7807.t1"/>
    <property type="gene ID" value="JU765_v2.g7807"/>
</dbReference>
<sequence>MLAALAYASWTLYTFWPNQEKWIEKSRLLRADSIYSEGIPNFVVASIDEWPLRILFIYAYVLVVISYGLTIFCNVKVWRHLEAMESQMSIQNRDAQKQINRTLIIQALIPGIVVLTPIALAVTLAFLHTNIPGIGLLVSFLLSIIPLANPLLTLIVVKNYRQTIITTFKILWKTKLYENRSTVSTISRGINPIGLSSKSDDNRLTSSSMPLPPP</sequence>
<dbReference type="Proteomes" id="UP000887576">
    <property type="component" value="Unplaced"/>
</dbReference>
<reference evidence="2" key="1">
    <citation type="submission" date="2022-11" db="UniProtKB">
        <authorList>
            <consortium name="WormBaseParasite"/>
        </authorList>
    </citation>
    <scope>IDENTIFICATION</scope>
</reference>
<name>A0AC34RKU0_9BILA</name>
<protein>
    <submittedName>
        <fullName evidence="2">G protein-coupled receptor</fullName>
    </submittedName>
</protein>
<accession>A0AC34RKU0</accession>
<organism evidence="1 2">
    <name type="scientific">Panagrolaimus sp. JU765</name>
    <dbReference type="NCBI Taxonomy" id="591449"/>
    <lineage>
        <taxon>Eukaryota</taxon>
        <taxon>Metazoa</taxon>
        <taxon>Ecdysozoa</taxon>
        <taxon>Nematoda</taxon>
        <taxon>Chromadorea</taxon>
        <taxon>Rhabditida</taxon>
        <taxon>Tylenchina</taxon>
        <taxon>Panagrolaimomorpha</taxon>
        <taxon>Panagrolaimoidea</taxon>
        <taxon>Panagrolaimidae</taxon>
        <taxon>Panagrolaimus</taxon>
    </lineage>
</organism>